<evidence type="ECO:0000313" key="2">
    <source>
        <dbReference type="Proteomes" id="UP000248349"/>
    </source>
</evidence>
<sequence>MSIPPKHSSSACRPGSCGICTSTSRTSTPHSLDAAFQTFIHFTATVPLCDDPKLAPHMLLLRIQAQLFRSGLLEKMQTPRSVSAAGDIPTAIAVLDAALADMAVLLNASSPNRDSPPPGDGTQRPFTLATHLIAGLYVVCLKSTNPDTIDAALALLRDPRVPRRDGLLDASTAAAVVETLRSTAESGSGRDGRGLCYSRSLSSVAGGS</sequence>
<protein>
    <submittedName>
        <fullName evidence="1">Uncharacterized protein</fullName>
    </submittedName>
</protein>
<accession>A0A318ZQW3</accession>
<dbReference type="GeneID" id="37071715"/>
<dbReference type="EMBL" id="KZ821251">
    <property type="protein sequence ID" value="PYH42488.1"/>
    <property type="molecule type" value="Genomic_DNA"/>
</dbReference>
<gene>
    <name evidence="1" type="ORF">BP01DRAFT_133081</name>
</gene>
<evidence type="ECO:0000313" key="1">
    <source>
        <dbReference type="EMBL" id="PYH42488.1"/>
    </source>
</evidence>
<organism evidence="1 2">
    <name type="scientific">Aspergillus saccharolyticus JOP 1030-1</name>
    <dbReference type="NCBI Taxonomy" id="1450539"/>
    <lineage>
        <taxon>Eukaryota</taxon>
        <taxon>Fungi</taxon>
        <taxon>Dikarya</taxon>
        <taxon>Ascomycota</taxon>
        <taxon>Pezizomycotina</taxon>
        <taxon>Eurotiomycetes</taxon>
        <taxon>Eurotiomycetidae</taxon>
        <taxon>Eurotiales</taxon>
        <taxon>Aspergillaceae</taxon>
        <taxon>Aspergillus</taxon>
        <taxon>Aspergillus subgen. Circumdati</taxon>
    </lineage>
</organism>
<proteinExistence type="predicted"/>
<keyword evidence="2" id="KW-1185">Reference proteome</keyword>
<dbReference type="Proteomes" id="UP000248349">
    <property type="component" value="Unassembled WGS sequence"/>
</dbReference>
<name>A0A318ZQW3_9EURO</name>
<dbReference type="STRING" id="1450539.A0A318ZQW3"/>
<dbReference type="AlphaFoldDB" id="A0A318ZQW3"/>
<reference evidence="1 2" key="1">
    <citation type="submission" date="2016-12" db="EMBL/GenBank/DDBJ databases">
        <title>The genomes of Aspergillus section Nigri reveals drivers in fungal speciation.</title>
        <authorList>
            <consortium name="DOE Joint Genome Institute"/>
            <person name="Vesth T.C."/>
            <person name="Nybo J."/>
            <person name="Theobald S."/>
            <person name="Brandl J."/>
            <person name="Frisvad J.C."/>
            <person name="Nielsen K.F."/>
            <person name="Lyhne E.K."/>
            <person name="Kogle M.E."/>
            <person name="Kuo A."/>
            <person name="Riley R."/>
            <person name="Clum A."/>
            <person name="Nolan M."/>
            <person name="Lipzen A."/>
            <person name="Salamov A."/>
            <person name="Henrissat B."/>
            <person name="Wiebenga A."/>
            <person name="De Vries R.P."/>
            <person name="Grigoriev I.V."/>
            <person name="Mortensen U.H."/>
            <person name="Andersen M.R."/>
            <person name="Baker S.E."/>
        </authorList>
    </citation>
    <scope>NUCLEOTIDE SEQUENCE [LARGE SCALE GENOMIC DNA]</scope>
    <source>
        <strain evidence="1 2">JOP 1030-1</strain>
    </source>
</reference>
<dbReference type="RefSeq" id="XP_025428470.1">
    <property type="nucleotide sequence ID" value="XM_025570487.1"/>
</dbReference>
<dbReference type="OrthoDB" id="3598904at2759"/>